<dbReference type="FunFam" id="1.20.120.790:FF:000001">
    <property type="entry name" value="Heat shock protein 90 alpha"/>
    <property type="match status" value="1"/>
</dbReference>
<protein>
    <submittedName>
        <fullName evidence="12">LOW QUALITY PROTEIN: heat shock protein 83-like</fullName>
    </submittedName>
</protein>
<evidence type="ECO:0000256" key="9">
    <source>
        <dbReference type="SAM" id="MobiDB-lite"/>
    </source>
</evidence>
<dbReference type="AlphaFoldDB" id="A0A6P7TSC9"/>
<dbReference type="GO" id="GO:0005524">
    <property type="term" value="F:ATP binding"/>
    <property type="evidence" value="ECO:0007669"/>
    <property type="project" value="UniProtKB-KW"/>
</dbReference>
<feature type="binding site" evidence="8">
    <location>
        <position position="102"/>
    </location>
    <ligand>
        <name>ATP</name>
        <dbReference type="ChEBI" id="CHEBI:30616"/>
    </ligand>
</feature>
<feature type="compositionally biased region" description="Acidic residues" evidence="9">
    <location>
        <begin position="227"/>
        <end position="236"/>
    </location>
</feature>
<dbReference type="RefSeq" id="XP_029655154.1">
    <property type="nucleotide sequence ID" value="XM_029799294.1"/>
</dbReference>
<dbReference type="GO" id="GO:0051082">
    <property type="term" value="F:unfolded protein binding"/>
    <property type="evidence" value="ECO:0007669"/>
    <property type="project" value="InterPro"/>
</dbReference>
<dbReference type="InterPro" id="IPR020568">
    <property type="entry name" value="Ribosomal_Su5_D2-typ_SF"/>
</dbReference>
<dbReference type="Pfam" id="PF00183">
    <property type="entry name" value="HSP90"/>
    <property type="match status" value="1"/>
</dbReference>
<keyword evidence="4 8" id="KW-0547">Nucleotide-binding</keyword>
<evidence type="ECO:0000256" key="10">
    <source>
        <dbReference type="SAM" id="Phobius"/>
    </source>
</evidence>
<dbReference type="SUPFAM" id="SSF55874">
    <property type="entry name" value="ATPase domain of HSP90 chaperone/DNA topoisomerase II/histidine kinase"/>
    <property type="match status" value="1"/>
</dbReference>
<keyword evidence="10" id="KW-0472">Membrane</keyword>
<evidence type="ECO:0000313" key="12">
    <source>
        <dbReference type="RefSeq" id="XP_029655154.1"/>
    </source>
</evidence>
<evidence type="ECO:0000313" key="11">
    <source>
        <dbReference type="Proteomes" id="UP000515154"/>
    </source>
</evidence>
<evidence type="ECO:0000256" key="1">
    <source>
        <dbReference type="ARBA" id="ARBA00004496"/>
    </source>
</evidence>
<dbReference type="CDD" id="cd16927">
    <property type="entry name" value="HATPase_Hsp90-like"/>
    <property type="match status" value="1"/>
</dbReference>
<keyword evidence="10" id="KW-0812">Transmembrane</keyword>
<dbReference type="SUPFAM" id="SSF54211">
    <property type="entry name" value="Ribosomal protein S5 domain 2-like"/>
    <property type="match status" value="1"/>
</dbReference>
<keyword evidence="11" id="KW-1185">Reference proteome</keyword>
<dbReference type="PANTHER" id="PTHR11528">
    <property type="entry name" value="HEAT SHOCK PROTEIN 90 FAMILY MEMBER"/>
    <property type="match status" value="1"/>
</dbReference>
<dbReference type="InterPro" id="IPR020575">
    <property type="entry name" value="Hsp90_N"/>
</dbReference>
<evidence type="ECO:0000256" key="4">
    <source>
        <dbReference type="ARBA" id="ARBA00022741"/>
    </source>
</evidence>
<feature type="binding site" evidence="8">
    <location>
        <position position="94"/>
    </location>
    <ligand>
        <name>ATP</name>
        <dbReference type="ChEBI" id="CHEBI:30616"/>
    </ligand>
</feature>
<dbReference type="Pfam" id="PF13589">
    <property type="entry name" value="HATPase_c_3"/>
    <property type="match status" value="1"/>
</dbReference>
<reference evidence="12" key="1">
    <citation type="submission" date="2025-08" db="UniProtKB">
        <authorList>
            <consortium name="RefSeq"/>
        </authorList>
    </citation>
    <scope>IDENTIFICATION</scope>
</reference>
<dbReference type="FunFam" id="3.40.50.11260:FF:000001">
    <property type="entry name" value="Heat shock protein 90 alpha"/>
    <property type="match status" value="1"/>
</dbReference>
<comment type="similarity">
    <text evidence="2">Belongs to the heat shock protein 90 family.</text>
</comment>
<keyword evidence="7" id="KW-0143">Chaperone</keyword>
<dbReference type="FunFam" id="3.30.230.80:FF:000001">
    <property type="entry name" value="Heat shock protein 90 alpha"/>
    <property type="match status" value="1"/>
</dbReference>
<dbReference type="Gene3D" id="3.40.50.11260">
    <property type="match status" value="1"/>
</dbReference>
<evidence type="ECO:0000256" key="2">
    <source>
        <dbReference type="ARBA" id="ARBA00008239"/>
    </source>
</evidence>
<feature type="transmembrane region" description="Helical" evidence="10">
    <location>
        <begin position="669"/>
        <end position="690"/>
    </location>
</feature>
<keyword evidence="10" id="KW-1133">Transmembrane helix</keyword>
<comment type="subcellular location">
    <subcellularLocation>
        <location evidence="1">Cytoplasm</location>
    </subcellularLocation>
</comment>
<dbReference type="Gene3D" id="3.30.565.10">
    <property type="entry name" value="Histidine kinase-like ATPase, C-terminal domain"/>
    <property type="match status" value="1"/>
</dbReference>
<evidence type="ECO:0000256" key="5">
    <source>
        <dbReference type="ARBA" id="ARBA00022840"/>
    </source>
</evidence>
<keyword evidence="5 8" id="KW-0067">ATP-binding</keyword>
<name>A0A6P7TSC9_9MOLL</name>
<feature type="binding site" evidence="8">
    <location>
        <position position="34"/>
    </location>
    <ligand>
        <name>ATP</name>
        <dbReference type="ChEBI" id="CHEBI:30616"/>
    </ligand>
</feature>
<dbReference type="KEGG" id="osn:115228810"/>
<proteinExistence type="inferred from homology"/>
<dbReference type="GO" id="GO:0016887">
    <property type="term" value="F:ATP hydrolysis activity"/>
    <property type="evidence" value="ECO:0007669"/>
    <property type="project" value="InterPro"/>
</dbReference>
<dbReference type="Proteomes" id="UP000515154">
    <property type="component" value="Unplaced"/>
</dbReference>
<dbReference type="HAMAP" id="MF_00505">
    <property type="entry name" value="HSP90"/>
    <property type="match status" value="1"/>
</dbReference>
<evidence type="ECO:0000256" key="7">
    <source>
        <dbReference type="ARBA" id="ARBA00023186"/>
    </source>
</evidence>
<feature type="binding site" evidence="8">
    <location>
        <position position="181"/>
    </location>
    <ligand>
        <name>ATP</name>
        <dbReference type="ChEBI" id="CHEBI:30616"/>
    </ligand>
</feature>
<dbReference type="PRINTS" id="PR00775">
    <property type="entry name" value="HEATSHOCK90"/>
</dbReference>
<accession>A0A6P7TSC9</accession>
<dbReference type="InterPro" id="IPR036890">
    <property type="entry name" value="HATPase_C_sf"/>
</dbReference>
<sequence>MCAAQTYEFASDSKRILNLFCNSIYKYPETAIRELISNSSDALDKIRFQSLSDPSKLSTGEELKIDVSFINKICLDIPDKAEGTLTIIDTGIGMTRCELIKNLGTLAHTGTRAFLESQTEGNDLTMIGQFGVGFYSAFLIADYVKVISKSNDDDAHLWESTLDGTFNVSTCDPYPGFNRGTAVILKLKEDKLEFAEEKRLKEVVKKHSEFISYPINLRVLKEREIEVTDDEEEGEKEDDKPKIEELDEEEMEKAEENKGKKTKKIKEKHNEMEMLNKVKPIWTRSPSDITETEYAEFYKSISNDWEEHLAVKHYSMEGQLEFTILIYVPKRAPFDLFETKKKKSGIKLYVRRVFIMDECDELVPEYMNFLKGLVDSNDLPLNLSRETLQSNTVLKVIRKNIVKKVLDMLLEMKQNKELYAKFYEQYHKSVKLGIHEDSTNQETLVELVMFKSNKSGTELTDFDSYVKRMKEKQNEIYYICGEDVASVSLNSSIEQLNRKGYEVLYLVDPIDEYAVQKIKNYKGNNLVDVTKENFKLPVDEDEQKKLEELKEEFKPLCEKIKAHLGTAIEEVYVSNRLQKSPCCIVTSQYGWSANMERIMQNQALRDKSTMGYMSAKKKMELNPYHPIIIGLQRENKENENSTALLKSIDLLHTQAAVQSGFSVPNISKFISAINTIVACALGILLFLFLLDVEIDEAENTSEQVAPVAADVEEPSQLEEVD</sequence>
<evidence type="ECO:0000256" key="8">
    <source>
        <dbReference type="PIRSR" id="PIRSR002583-1"/>
    </source>
</evidence>
<dbReference type="PIRSF" id="PIRSF002583">
    <property type="entry name" value="Hsp90"/>
    <property type="match status" value="1"/>
</dbReference>
<dbReference type="SUPFAM" id="SSF110942">
    <property type="entry name" value="HSP90 C-terminal domain"/>
    <property type="match status" value="1"/>
</dbReference>
<dbReference type="GO" id="GO:0005737">
    <property type="term" value="C:cytoplasm"/>
    <property type="evidence" value="ECO:0007669"/>
    <property type="project" value="UniProtKB-SubCell"/>
</dbReference>
<dbReference type="GO" id="GO:0140662">
    <property type="term" value="F:ATP-dependent protein folding chaperone"/>
    <property type="evidence" value="ECO:0007669"/>
    <property type="project" value="InterPro"/>
</dbReference>
<feature type="binding site" evidence="8">
    <location>
        <position position="385"/>
    </location>
    <ligand>
        <name>ATP</name>
        <dbReference type="ChEBI" id="CHEBI:30616"/>
    </ligand>
</feature>
<dbReference type="InterPro" id="IPR001404">
    <property type="entry name" value="Hsp90_fam"/>
</dbReference>
<gene>
    <name evidence="12" type="primary">LOC115228810</name>
</gene>
<dbReference type="FunFam" id="3.30.565.10:FF:000005">
    <property type="entry name" value="Heat shock protein 90"/>
    <property type="match status" value="1"/>
</dbReference>
<organism evidence="11 12">
    <name type="scientific">Octopus sinensis</name>
    <name type="common">East Asian common octopus</name>
    <dbReference type="NCBI Taxonomy" id="2607531"/>
    <lineage>
        <taxon>Eukaryota</taxon>
        <taxon>Metazoa</taxon>
        <taxon>Spiralia</taxon>
        <taxon>Lophotrochozoa</taxon>
        <taxon>Mollusca</taxon>
        <taxon>Cephalopoda</taxon>
        <taxon>Coleoidea</taxon>
        <taxon>Octopodiformes</taxon>
        <taxon>Octopoda</taxon>
        <taxon>Incirrata</taxon>
        <taxon>Octopodidae</taxon>
        <taxon>Octopus</taxon>
    </lineage>
</organism>
<dbReference type="InterPro" id="IPR037196">
    <property type="entry name" value="HSP90_C"/>
</dbReference>
<feature type="binding site" evidence="8">
    <location>
        <position position="89"/>
    </location>
    <ligand>
        <name>ATP</name>
        <dbReference type="ChEBI" id="CHEBI:30616"/>
    </ligand>
</feature>
<evidence type="ECO:0000256" key="6">
    <source>
        <dbReference type="ARBA" id="ARBA00023016"/>
    </source>
</evidence>
<keyword evidence="3" id="KW-0963">Cytoplasm</keyword>
<dbReference type="Gene3D" id="3.30.230.80">
    <property type="match status" value="1"/>
</dbReference>
<evidence type="ECO:0000256" key="3">
    <source>
        <dbReference type="ARBA" id="ARBA00022490"/>
    </source>
</evidence>
<dbReference type="Gene3D" id="1.20.120.790">
    <property type="entry name" value="Heat shock protein 90, C-terminal domain"/>
    <property type="match status" value="1"/>
</dbReference>
<feature type="binding site" evidence="8">
    <location>
        <begin position="129"/>
        <end position="134"/>
    </location>
    <ligand>
        <name>ATP</name>
        <dbReference type="ChEBI" id="CHEBI:30616"/>
    </ligand>
</feature>
<feature type="region of interest" description="Disordered" evidence="9">
    <location>
        <begin position="226"/>
        <end position="263"/>
    </location>
</feature>
<feature type="binding site" evidence="8">
    <location>
        <position position="38"/>
    </location>
    <ligand>
        <name>ATP</name>
        <dbReference type="ChEBI" id="CHEBI:30616"/>
    </ligand>
</feature>
<keyword evidence="6" id="KW-0346">Stress response</keyword>
<dbReference type="NCBIfam" id="NF003555">
    <property type="entry name" value="PRK05218.1"/>
    <property type="match status" value="1"/>
</dbReference>